<organism evidence="10 11">
    <name type="scientific">Salinisphaera hydrothermalis (strain C41B8)</name>
    <dbReference type="NCBI Taxonomy" id="1304275"/>
    <lineage>
        <taxon>Bacteria</taxon>
        <taxon>Pseudomonadati</taxon>
        <taxon>Pseudomonadota</taxon>
        <taxon>Gammaproteobacteria</taxon>
        <taxon>Salinisphaerales</taxon>
        <taxon>Salinisphaeraceae</taxon>
        <taxon>Salinisphaera</taxon>
    </lineage>
</organism>
<accession>A0A084IPZ7</accession>
<dbReference type="InterPro" id="IPR002477">
    <property type="entry name" value="Peptidoglycan-bd-like"/>
</dbReference>
<comment type="pathway">
    <text evidence="1 7">Cell wall biogenesis; peptidoglycan biosynthesis.</text>
</comment>
<dbReference type="Gene3D" id="2.40.440.10">
    <property type="entry name" value="L,D-transpeptidase catalytic domain-like"/>
    <property type="match status" value="1"/>
</dbReference>
<dbReference type="InterPro" id="IPR036365">
    <property type="entry name" value="PGBD-like_sf"/>
</dbReference>
<dbReference type="CDD" id="cd16913">
    <property type="entry name" value="YkuD_like"/>
    <property type="match status" value="1"/>
</dbReference>
<dbReference type="eggNOG" id="COG2989">
    <property type="taxonomic scope" value="Bacteria"/>
</dbReference>
<dbReference type="RefSeq" id="WP_051883017.1">
    <property type="nucleotide sequence ID" value="NZ_APNK01000003.1"/>
</dbReference>
<dbReference type="GO" id="GO:0016740">
    <property type="term" value="F:transferase activity"/>
    <property type="evidence" value="ECO:0007669"/>
    <property type="project" value="UniProtKB-KW"/>
</dbReference>
<evidence type="ECO:0000256" key="4">
    <source>
        <dbReference type="ARBA" id="ARBA00022960"/>
    </source>
</evidence>
<comment type="similarity">
    <text evidence="2">Belongs to the YkuD family.</text>
</comment>
<dbReference type="PROSITE" id="PS52029">
    <property type="entry name" value="LD_TPASE"/>
    <property type="match status" value="1"/>
</dbReference>
<keyword evidence="4 7" id="KW-0133">Cell shape</keyword>
<proteinExistence type="inferred from homology"/>
<feature type="signal peptide" evidence="8">
    <location>
        <begin position="1"/>
        <end position="24"/>
    </location>
</feature>
<dbReference type="InterPro" id="IPR005490">
    <property type="entry name" value="LD_TPept_cat_dom"/>
</dbReference>
<dbReference type="GO" id="GO:0009252">
    <property type="term" value="P:peptidoglycan biosynthetic process"/>
    <property type="evidence" value="ECO:0007669"/>
    <property type="project" value="UniProtKB-UniPathway"/>
</dbReference>
<dbReference type="InterPro" id="IPR038063">
    <property type="entry name" value="Transpep_catalytic_dom"/>
</dbReference>
<dbReference type="InterPro" id="IPR045380">
    <property type="entry name" value="LD_TPept_scaffold_dom"/>
</dbReference>
<keyword evidence="11" id="KW-1185">Reference proteome</keyword>
<dbReference type="Proteomes" id="UP000028302">
    <property type="component" value="Unassembled WGS sequence"/>
</dbReference>
<evidence type="ECO:0000256" key="1">
    <source>
        <dbReference type="ARBA" id="ARBA00004752"/>
    </source>
</evidence>
<dbReference type="InterPro" id="IPR036366">
    <property type="entry name" value="PGBDSf"/>
</dbReference>
<reference evidence="10 11" key="1">
    <citation type="submission" date="2013-03" db="EMBL/GenBank/DDBJ databases">
        <title>Salinisphaera hydrothermalis C41B8 Genome Sequencing.</title>
        <authorList>
            <person name="Li C."/>
            <person name="Lai Q."/>
            <person name="Shao Z."/>
        </authorList>
    </citation>
    <scope>NUCLEOTIDE SEQUENCE [LARGE SCALE GENOMIC DNA]</scope>
    <source>
        <strain evidence="10 11">C41B8</strain>
    </source>
</reference>
<evidence type="ECO:0000313" key="11">
    <source>
        <dbReference type="Proteomes" id="UP000028302"/>
    </source>
</evidence>
<dbReference type="STRING" id="1304275.C41B8_04161"/>
<dbReference type="SUPFAM" id="SSF141523">
    <property type="entry name" value="L,D-transpeptidase catalytic domain-like"/>
    <property type="match status" value="1"/>
</dbReference>
<dbReference type="OrthoDB" id="9778545at2"/>
<dbReference type="AlphaFoldDB" id="A0A084IPZ7"/>
<evidence type="ECO:0000256" key="7">
    <source>
        <dbReference type="PROSITE-ProRule" id="PRU01373"/>
    </source>
</evidence>
<evidence type="ECO:0000256" key="2">
    <source>
        <dbReference type="ARBA" id="ARBA00005992"/>
    </source>
</evidence>
<evidence type="ECO:0000256" key="5">
    <source>
        <dbReference type="ARBA" id="ARBA00022984"/>
    </source>
</evidence>
<dbReference type="GO" id="GO:0004180">
    <property type="term" value="F:carboxypeptidase activity"/>
    <property type="evidence" value="ECO:0007669"/>
    <property type="project" value="UniProtKB-ARBA"/>
</dbReference>
<name>A0A084IPZ7_SALHC</name>
<dbReference type="GO" id="GO:0071555">
    <property type="term" value="P:cell wall organization"/>
    <property type="evidence" value="ECO:0007669"/>
    <property type="project" value="UniProtKB-UniRule"/>
</dbReference>
<evidence type="ECO:0000256" key="6">
    <source>
        <dbReference type="ARBA" id="ARBA00023316"/>
    </source>
</evidence>
<protein>
    <submittedName>
        <fullName evidence="10">Peptidoglycan binding domain-containing protein</fullName>
    </submittedName>
</protein>
<keyword evidence="3" id="KW-0808">Transferase</keyword>
<dbReference type="Gene3D" id="1.10.101.10">
    <property type="entry name" value="PGBD-like superfamily/PGBD"/>
    <property type="match status" value="1"/>
</dbReference>
<dbReference type="PATRIC" id="fig|1304275.5.peg.849"/>
<feature type="domain" description="L,D-TPase catalytic" evidence="9">
    <location>
        <begin position="325"/>
        <end position="505"/>
    </location>
</feature>
<feature type="active site" description="Proton donor/acceptor" evidence="7">
    <location>
        <position position="460"/>
    </location>
</feature>
<dbReference type="GO" id="GO:0008360">
    <property type="term" value="P:regulation of cell shape"/>
    <property type="evidence" value="ECO:0007669"/>
    <property type="project" value="UniProtKB-UniRule"/>
</dbReference>
<keyword evidence="6 7" id="KW-0961">Cell wall biogenesis/degradation</keyword>
<gene>
    <name evidence="10" type="ORF">C41B8_04161</name>
</gene>
<dbReference type="Pfam" id="PF01471">
    <property type="entry name" value="PG_binding_1"/>
    <property type="match status" value="1"/>
</dbReference>
<keyword evidence="8" id="KW-0732">Signal</keyword>
<dbReference type="EMBL" id="APNK01000003">
    <property type="protein sequence ID" value="KEZ78781.1"/>
    <property type="molecule type" value="Genomic_DNA"/>
</dbReference>
<dbReference type="UniPathway" id="UPA00219"/>
<evidence type="ECO:0000259" key="9">
    <source>
        <dbReference type="PROSITE" id="PS52029"/>
    </source>
</evidence>
<feature type="active site" description="Nucleophile" evidence="7">
    <location>
        <position position="479"/>
    </location>
</feature>
<dbReference type="SUPFAM" id="SSF47090">
    <property type="entry name" value="PGBD-like"/>
    <property type="match status" value="1"/>
</dbReference>
<evidence type="ECO:0000256" key="3">
    <source>
        <dbReference type="ARBA" id="ARBA00022679"/>
    </source>
</evidence>
<dbReference type="InterPro" id="IPR052905">
    <property type="entry name" value="LD-transpeptidase_YkuD-like"/>
</dbReference>
<comment type="caution">
    <text evidence="10">The sequence shown here is derived from an EMBL/GenBank/DDBJ whole genome shotgun (WGS) entry which is preliminary data.</text>
</comment>
<sequence>MTRHRVLRAELRTLAGLCAALVLAGCASSPPRAPQASVTKTPPPPDAVKQAIVHRLDTTPHETPAARAALLGFYDQRDDAPAWFAPDARTPRDVSGQFIDYLKGIDRQGLSRRHYIDSTTWAALQVPGVRRPDALARQDIALSRAFLGLARDIDNGRVHNAAIRSDWRHDPDPTNDDARLTTALQDDDPSQVLNALQPDHAGYRELIAALAHYRDIQSAGGWPRIASGPTLRAGMQDPRIPTLRERLHITGDLDDPSATAATARTYTPRLADAVRHFQRRHGLDADGRVGPDTLTALDVPVGVRIDTLKLNLERWRWMPRHFGPRYIAVNIPAFSLTAVDDGVTELAMNVIVGGAHDNRATPVFADRMRYLIFRPFWNVPHHIAVDEIVPHARRDPQYMADRGYQIVKAFAPHATPLPVTPQHLSDVVAGRLQIRQAGGRGNALGLVKFMFPNPYAVYLHSTPATSLFSRSQRDLSHGCVRVADPVALARFALAGRRDWNTARIQQAMHQGGRQRVNLAQPLPVYLMYWTAFVNADGVNFRRDIYGRDARLGQALAAAPGGSA</sequence>
<feature type="chain" id="PRO_5001776647" evidence="8">
    <location>
        <begin position="25"/>
        <end position="563"/>
    </location>
</feature>
<dbReference type="Pfam" id="PF20142">
    <property type="entry name" value="Scaffold"/>
    <property type="match status" value="1"/>
</dbReference>
<keyword evidence="5 7" id="KW-0573">Peptidoglycan synthesis</keyword>
<evidence type="ECO:0000313" key="10">
    <source>
        <dbReference type="EMBL" id="KEZ78781.1"/>
    </source>
</evidence>
<dbReference type="PROSITE" id="PS51257">
    <property type="entry name" value="PROKAR_LIPOPROTEIN"/>
    <property type="match status" value="1"/>
</dbReference>
<dbReference type="PANTHER" id="PTHR41533:SF2">
    <property type="entry name" value="BLR7131 PROTEIN"/>
    <property type="match status" value="1"/>
</dbReference>
<dbReference type="Pfam" id="PF03734">
    <property type="entry name" value="YkuD"/>
    <property type="match status" value="1"/>
</dbReference>
<evidence type="ECO:0000256" key="8">
    <source>
        <dbReference type="SAM" id="SignalP"/>
    </source>
</evidence>
<dbReference type="PANTHER" id="PTHR41533">
    <property type="entry name" value="L,D-TRANSPEPTIDASE HI_1667-RELATED"/>
    <property type="match status" value="1"/>
</dbReference>